<name>A0A6J4R5Q6_9ACTN</name>
<reference evidence="1" key="1">
    <citation type="submission" date="2020-02" db="EMBL/GenBank/DDBJ databases">
        <authorList>
            <person name="Meier V. D."/>
        </authorList>
    </citation>
    <scope>NUCLEOTIDE SEQUENCE</scope>
    <source>
        <strain evidence="1">AVDCRST_MAG58</strain>
    </source>
</reference>
<accession>A0A6J4R5Q6</accession>
<protein>
    <recommendedName>
        <fullName evidence="2">N-acetyltransferase domain-containing protein</fullName>
    </recommendedName>
</protein>
<evidence type="ECO:0008006" key="2">
    <source>
        <dbReference type="Google" id="ProtNLM"/>
    </source>
</evidence>
<dbReference type="InterPro" id="IPR016181">
    <property type="entry name" value="Acyl_CoA_acyltransferase"/>
</dbReference>
<gene>
    <name evidence="1" type="ORF">AVDCRST_MAG58-3314</name>
</gene>
<dbReference type="AlphaFoldDB" id="A0A6J4R5Q6"/>
<proteinExistence type="predicted"/>
<dbReference type="SUPFAM" id="SSF55729">
    <property type="entry name" value="Acyl-CoA N-acyltransferases (Nat)"/>
    <property type="match status" value="1"/>
</dbReference>
<dbReference type="EMBL" id="CADCVF010000068">
    <property type="protein sequence ID" value="CAA9464853.1"/>
    <property type="molecule type" value="Genomic_DNA"/>
</dbReference>
<dbReference type="Gene3D" id="3.40.630.30">
    <property type="match status" value="1"/>
</dbReference>
<evidence type="ECO:0000313" key="1">
    <source>
        <dbReference type="EMBL" id="CAA9464853.1"/>
    </source>
</evidence>
<sequence length="48" mass="5489">MQGCQGVFLTTFSFQAPGFYEKFGYEIVADIPDYPTGYSHHVLKKTLR</sequence>
<organism evidence="1">
    <name type="scientific">uncultured Rubrobacteraceae bacterium</name>
    <dbReference type="NCBI Taxonomy" id="349277"/>
    <lineage>
        <taxon>Bacteria</taxon>
        <taxon>Bacillati</taxon>
        <taxon>Actinomycetota</taxon>
        <taxon>Rubrobacteria</taxon>
        <taxon>Rubrobacterales</taxon>
        <taxon>Rubrobacteraceae</taxon>
        <taxon>environmental samples</taxon>
    </lineage>
</organism>